<feature type="domain" description="tRNA/rRNA methyltransferase SpoU type" evidence="3">
    <location>
        <begin position="30"/>
        <end position="165"/>
    </location>
</feature>
<keyword evidence="2" id="KW-0808">Transferase</keyword>
<evidence type="ECO:0000313" key="5">
    <source>
        <dbReference type="Proteomes" id="UP001324634"/>
    </source>
</evidence>
<dbReference type="GO" id="GO:0006396">
    <property type="term" value="P:RNA processing"/>
    <property type="evidence" value="ECO:0007669"/>
    <property type="project" value="InterPro"/>
</dbReference>
<dbReference type="GO" id="GO:0032259">
    <property type="term" value="P:methylation"/>
    <property type="evidence" value="ECO:0007669"/>
    <property type="project" value="UniProtKB-KW"/>
</dbReference>
<sequence length="180" mass="20572">MNKRQYMQKSFERQRLLNRVMAKPGPFPYVLILDHLKVDFNIGKIIRSAEAFGAHAVDVVGTSFFDPMPAKGCMKRVPWNMRKTFHESYEHWAAQGYTFFGFDVDAPKSLHEITLPDKSAFILGHEGFGFTFKKENYPAIQPIKIPQFGLVESLNVSVAASVVMYEYARSRNFSRPEGSL</sequence>
<dbReference type="PANTHER" id="PTHR46429:SF1">
    <property type="entry name" value="23S RRNA (GUANOSINE-2'-O-)-METHYLTRANSFERASE RLMB"/>
    <property type="match status" value="1"/>
</dbReference>
<dbReference type="KEGG" id="psti:SOO65_14160"/>
<dbReference type="InterPro" id="IPR001537">
    <property type="entry name" value="SpoU_MeTrfase"/>
</dbReference>
<dbReference type="Proteomes" id="UP001324634">
    <property type="component" value="Chromosome"/>
</dbReference>
<dbReference type="PANTHER" id="PTHR46429">
    <property type="entry name" value="23S RRNA (GUANOSINE-2'-O-)-METHYLTRANSFERASE RLMB"/>
    <property type="match status" value="1"/>
</dbReference>
<name>A0AAX4HKQ7_9BACT</name>
<dbReference type="GO" id="GO:0008173">
    <property type="term" value="F:RNA methyltransferase activity"/>
    <property type="evidence" value="ECO:0007669"/>
    <property type="project" value="InterPro"/>
</dbReference>
<evidence type="ECO:0000313" key="4">
    <source>
        <dbReference type="EMBL" id="WPU63835.1"/>
    </source>
</evidence>
<accession>A0AAX4HKQ7</accession>
<organism evidence="4 5">
    <name type="scientific">Peredibacter starrii</name>
    <dbReference type="NCBI Taxonomy" id="28202"/>
    <lineage>
        <taxon>Bacteria</taxon>
        <taxon>Pseudomonadati</taxon>
        <taxon>Bdellovibrionota</taxon>
        <taxon>Bacteriovoracia</taxon>
        <taxon>Bacteriovoracales</taxon>
        <taxon>Bacteriovoracaceae</taxon>
        <taxon>Peredibacter</taxon>
    </lineage>
</organism>
<gene>
    <name evidence="4" type="ORF">SOO65_14160</name>
</gene>
<dbReference type="GO" id="GO:0003723">
    <property type="term" value="F:RNA binding"/>
    <property type="evidence" value="ECO:0007669"/>
    <property type="project" value="InterPro"/>
</dbReference>
<evidence type="ECO:0000259" key="3">
    <source>
        <dbReference type="Pfam" id="PF00588"/>
    </source>
</evidence>
<dbReference type="Gene3D" id="3.40.1280.10">
    <property type="match status" value="1"/>
</dbReference>
<dbReference type="RefSeq" id="WP_321391317.1">
    <property type="nucleotide sequence ID" value="NZ_CP139487.1"/>
</dbReference>
<dbReference type="AlphaFoldDB" id="A0AAX4HKQ7"/>
<evidence type="ECO:0000256" key="2">
    <source>
        <dbReference type="ARBA" id="ARBA00022679"/>
    </source>
</evidence>
<dbReference type="InterPro" id="IPR029026">
    <property type="entry name" value="tRNA_m1G_MTases_N"/>
</dbReference>
<evidence type="ECO:0000256" key="1">
    <source>
        <dbReference type="ARBA" id="ARBA00022603"/>
    </source>
</evidence>
<dbReference type="EMBL" id="CP139487">
    <property type="protein sequence ID" value="WPU63835.1"/>
    <property type="molecule type" value="Genomic_DNA"/>
</dbReference>
<proteinExistence type="predicted"/>
<keyword evidence="1 4" id="KW-0489">Methyltransferase</keyword>
<dbReference type="InterPro" id="IPR029028">
    <property type="entry name" value="Alpha/beta_knot_MTases"/>
</dbReference>
<dbReference type="GO" id="GO:0005829">
    <property type="term" value="C:cytosol"/>
    <property type="evidence" value="ECO:0007669"/>
    <property type="project" value="TreeGrafter"/>
</dbReference>
<dbReference type="InterPro" id="IPR004441">
    <property type="entry name" value="rRNA_MeTrfase_TrmH"/>
</dbReference>
<protein>
    <submittedName>
        <fullName evidence="4">TrmH family RNA methyltransferase</fullName>
    </submittedName>
</protein>
<keyword evidence="5" id="KW-1185">Reference proteome</keyword>
<reference evidence="4 5" key="1">
    <citation type="submission" date="2023-11" db="EMBL/GenBank/DDBJ databases">
        <title>Peredibacter starrii A3.12.</title>
        <authorList>
            <person name="Mitchell R.J."/>
        </authorList>
    </citation>
    <scope>NUCLEOTIDE SEQUENCE [LARGE SCALE GENOMIC DNA]</scope>
    <source>
        <strain evidence="4 5">A3.12</strain>
    </source>
</reference>
<dbReference type="SUPFAM" id="SSF75217">
    <property type="entry name" value="alpha/beta knot"/>
    <property type="match status" value="1"/>
</dbReference>
<dbReference type="Pfam" id="PF00588">
    <property type="entry name" value="SpoU_methylase"/>
    <property type="match status" value="1"/>
</dbReference>